<dbReference type="Pfam" id="PF05209">
    <property type="entry name" value="MinC_N"/>
    <property type="match status" value="1"/>
</dbReference>
<comment type="similarity">
    <text evidence="1 6">Belongs to the MinC family.</text>
</comment>
<evidence type="ECO:0000256" key="6">
    <source>
        <dbReference type="HAMAP-Rule" id="MF_00267"/>
    </source>
</evidence>
<evidence type="ECO:0000256" key="5">
    <source>
        <dbReference type="ARBA" id="ARBA00025606"/>
    </source>
</evidence>
<dbReference type="EMBL" id="WMIE01000001">
    <property type="protein sequence ID" value="MTH76789.1"/>
    <property type="molecule type" value="Genomic_DNA"/>
</dbReference>
<dbReference type="Pfam" id="PF03775">
    <property type="entry name" value="MinC_C"/>
    <property type="match status" value="1"/>
</dbReference>
<sequence>MRGIPHRSPAFFGDLSRNPSSRWTRGLSAIRNNIKSRFADYRGRDKRQVGVQAEGSHATAGEPVASVRPLQFRGRSLTAVALHLTGGVDDAFLASLDARLRQTPLFFENAPLVIDLAEAAGLDSAAEMERLTTALRNRRLSVFGVQNARADQGKAAVAAGLIVLPAGRDVALERAAQPAARPGRSRAAAPEPVPEPVAKEPQTRLITQPVRSGQTVFADRGDLVIVGPVGSGAEVIATGNIHIYGRLRGRALAGVNGDTSARIFCHALDAELLAIAGLYRTSETLGPDIPRDFVQVYLEGEKLCVAPLK</sequence>
<keyword evidence="2 6" id="KW-0132">Cell division</keyword>
<protein>
    <recommendedName>
        <fullName evidence="6">Probable septum site-determining protein MinC</fullName>
    </recommendedName>
</protein>
<evidence type="ECO:0000259" key="8">
    <source>
        <dbReference type="Pfam" id="PF03775"/>
    </source>
</evidence>
<dbReference type="GO" id="GO:1901891">
    <property type="term" value="P:regulation of cell septum assembly"/>
    <property type="evidence" value="ECO:0007669"/>
    <property type="project" value="InterPro"/>
</dbReference>
<feature type="compositionally biased region" description="Low complexity" evidence="7">
    <location>
        <begin position="175"/>
        <end position="190"/>
    </location>
</feature>
<feature type="region of interest" description="Disordered" evidence="7">
    <location>
        <begin position="175"/>
        <end position="203"/>
    </location>
</feature>
<evidence type="ECO:0000256" key="2">
    <source>
        <dbReference type="ARBA" id="ARBA00022618"/>
    </source>
</evidence>
<dbReference type="InterPro" id="IPR005526">
    <property type="entry name" value="Septum_form_inhib_MinC_C"/>
</dbReference>
<evidence type="ECO:0000256" key="4">
    <source>
        <dbReference type="ARBA" id="ARBA00023306"/>
    </source>
</evidence>
<comment type="function">
    <text evidence="5 6">Cell division inhibitor that blocks the formation of polar Z ring septums. Rapidly oscillates between the poles of the cell to destabilize FtsZ filaments that have formed before they mature into polar Z rings. Prevents FtsZ polymerization.</text>
</comment>
<evidence type="ECO:0000256" key="1">
    <source>
        <dbReference type="ARBA" id="ARBA00006291"/>
    </source>
</evidence>
<dbReference type="SUPFAM" id="SSF63848">
    <property type="entry name" value="Cell-division inhibitor MinC, C-terminal domain"/>
    <property type="match status" value="1"/>
</dbReference>
<dbReference type="Gene3D" id="3.30.70.260">
    <property type="match status" value="1"/>
</dbReference>
<dbReference type="InterPro" id="IPR007874">
    <property type="entry name" value="MinC_N"/>
</dbReference>
<keyword evidence="11" id="KW-1185">Reference proteome</keyword>
<reference evidence="10 11" key="1">
    <citation type="submission" date="2019-11" db="EMBL/GenBank/DDBJ databases">
        <authorList>
            <person name="Dong K."/>
        </authorList>
    </citation>
    <scope>NUCLEOTIDE SEQUENCE [LARGE SCALE GENOMIC DNA]</scope>
    <source>
        <strain evidence="10 11">NBRC 111993</strain>
    </source>
</reference>
<feature type="domain" description="Septum formation inhibitor MinC N-terminal" evidence="9">
    <location>
        <begin position="70"/>
        <end position="141"/>
    </location>
</feature>
<evidence type="ECO:0000313" key="10">
    <source>
        <dbReference type="EMBL" id="MTH76789.1"/>
    </source>
</evidence>
<accession>A0A6L6J7U2</accession>
<dbReference type="InterPro" id="IPR016098">
    <property type="entry name" value="CAP/MinC_C"/>
</dbReference>
<comment type="caution">
    <text evidence="10">The sequence shown here is derived from an EMBL/GenBank/DDBJ whole genome shotgun (WGS) entry which is preliminary data.</text>
</comment>
<evidence type="ECO:0000259" key="9">
    <source>
        <dbReference type="Pfam" id="PF05209"/>
    </source>
</evidence>
<name>A0A6L6J7U2_9RHOB</name>
<dbReference type="GO" id="GO:0000917">
    <property type="term" value="P:division septum assembly"/>
    <property type="evidence" value="ECO:0007669"/>
    <property type="project" value="UniProtKB-KW"/>
</dbReference>
<proteinExistence type="inferred from homology"/>
<dbReference type="InterPro" id="IPR013033">
    <property type="entry name" value="MinC"/>
</dbReference>
<keyword evidence="3 6" id="KW-0717">Septation</keyword>
<dbReference type="Gene3D" id="2.160.20.70">
    <property type="match status" value="1"/>
</dbReference>
<keyword evidence="4 6" id="KW-0131">Cell cycle</keyword>
<dbReference type="PANTHER" id="PTHR34108">
    <property type="entry name" value="SEPTUM SITE-DETERMINING PROTEIN MINC"/>
    <property type="match status" value="1"/>
</dbReference>
<dbReference type="PANTHER" id="PTHR34108:SF1">
    <property type="entry name" value="SEPTUM SITE-DETERMINING PROTEIN MINC"/>
    <property type="match status" value="1"/>
</dbReference>
<dbReference type="Proteomes" id="UP000478183">
    <property type="component" value="Unassembled WGS sequence"/>
</dbReference>
<dbReference type="GO" id="GO:0051302">
    <property type="term" value="P:regulation of cell division"/>
    <property type="evidence" value="ECO:0007669"/>
    <property type="project" value="InterPro"/>
</dbReference>
<dbReference type="InterPro" id="IPR036145">
    <property type="entry name" value="MinC_C_sf"/>
</dbReference>
<evidence type="ECO:0000256" key="7">
    <source>
        <dbReference type="SAM" id="MobiDB-lite"/>
    </source>
</evidence>
<evidence type="ECO:0000313" key="11">
    <source>
        <dbReference type="Proteomes" id="UP000478183"/>
    </source>
</evidence>
<comment type="subunit">
    <text evidence="6">Interacts with MinD and FtsZ.</text>
</comment>
<dbReference type="AlphaFoldDB" id="A0A6L6J7U2"/>
<gene>
    <name evidence="6 10" type="primary">minC</name>
    <name evidence="10" type="ORF">GL286_03500</name>
</gene>
<feature type="domain" description="Septum formation inhibitor MinC C-terminal" evidence="8">
    <location>
        <begin position="206"/>
        <end position="305"/>
    </location>
</feature>
<evidence type="ECO:0000256" key="3">
    <source>
        <dbReference type="ARBA" id="ARBA00023210"/>
    </source>
</evidence>
<organism evidence="10 11">
    <name type="scientific">Paracoccus aestuariivivens</name>
    <dbReference type="NCBI Taxonomy" id="1820333"/>
    <lineage>
        <taxon>Bacteria</taxon>
        <taxon>Pseudomonadati</taxon>
        <taxon>Pseudomonadota</taxon>
        <taxon>Alphaproteobacteria</taxon>
        <taxon>Rhodobacterales</taxon>
        <taxon>Paracoccaceae</taxon>
        <taxon>Paracoccus</taxon>
    </lineage>
</organism>
<dbReference type="OrthoDB" id="9794530at2"/>
<dbReference type="NCBIfam" id="TIGR01222">
    <property type="entry name" value="minC"/>
    <property type="match status" value="1"/>
</dbReference>
<dbReference type="HAMAP" id="MF_00267">
    <property type="entry name" value="MinC"/>
    <property type="match status" value="1"/>
</dbReference>
<dbReference type="GO" id="GO:0000902">
    <property type="term" value="P:cell morphogenesis"/>
    <property type="evidence" value="ECO:0007669"/>
    <property type="project" value="InterPro"/>
</dbReference>